<dbReference type="PANTHER" id="PTHR43163:SF3">
    <property type="entry name" value="PEPTIDE ABC TRANSPORTER PERMEASE PROTEIN"/>
    <property type="match status" value="1"/>
</dbReference>
<dbReference type="RefSeq" id="WP_338203540.1">
    <property type="nucleotide sequence ID" value="NZ_JAEKNR010000176.1"/>
</dbReference>
<dbReference type="Pfam" id="PF00528">
    <property type="entry name" value="BPD_transp_1"/>
    <property type="match status" value="1"/>
</dbReference>
<keyword evidence="2 7" id="KW-0813">Transport</keyword>
<proteinExistence type="inferred from homology"/>
<organism evidence="9 10">
    <name type="scientific">Candidatus Nephthysia bennettiae</name>
    <dbReference type="NCBI Taxonomy" id="3127016"/>
    <lineage>
        <taxon>Bacteria</taxon>
        <taxon>Bacillati</taxon>
        <taxon>Candidatus Dormiibacterota</taxon>
        <taxon>Candidatus Dormibacteria</taxon>
        <taxon>Candidatus Dormibacterales</taxon>
        <taxon>Candidatus Dormibacteraceae</taxon>
        <taxon>Candidatus Nephthysia</taxon>
    </lineage>
</organism>
<evidence type="ECO:0000313" key="10">
    <source>
        <dbReference type="Proteomes" id="UP000612893"/>
    </source>
</evidence>
<dbReference type="InterPro" id="IPR000515">
    <property type="entry name" value="MetI-like"/>
</dbReference>
<keyword evidence="4 7" id="KW-0812">Transmembrane</keyword>
<keyword evidence="6 7" id="KW-0472">Membrane</keyword>
<dbReference type="InterPro" id="IPR045621">
    <property type="entry name" value="BPD_transp_1_N"/>
</dbReference>
<keyword evidence="5 7" id="KW-1133">Transmembrane helix</keyword>
<name>A0A934N8W3_9BACT</name>
<accession>A0A934N8W3</accession>
<evidence type="ECO:0000256" key="5">
    <source>
        <dbReference type="ARBA" id="ARBA00022989"/>
    </source>
</evidence>
<dbReference type="AlphaFoldDB" id="A0A934N8W3"/>
<dbReference type="GO" id="GO:0005886">
    <property type="term" value="C:plasma membrane"/>
    <property type="evidence" value="ECO:0007669"/>
    <property type="project" value="UniProtKB-SubCell"/>
</dbReference>
<feature type="transmembrane region" description="Helical" evidence="7">
    <location>
        <begin position="12"/>
        <end position="34"/>
    </location>
</feature>
<keyword evidence="10" id="KW-1185">Reference proteome</keyword>
<dbReference type="Pfam" id="PF19300">
    <property type="entry name" value="BPD_transp_1_N"/>
    <property type="match status" value="1"/>
</dbReference>
<gene>
    <name evidence="9" type="ORF">JF922_17710</name>
</gene>
<evidence type="ECO:0000256" key="4">
    <source>
        <dbReference type="ARBA" id="ARBA00022692"/>
    </source>
</evidence>
<evidence type="ECO:0000256" key="7">
    <source>
        <dbReference type="RuleBase" id="RU363032"/>
    </source>
</evidence>
<dbReference type="InterPro" id="IPR035906">
    <property type="entry name" value="MetI-like_sf"/>
</dbReference>
<evidence type="ECO:0000256" key="2">
    <source>
        <dbReference type="ARBA" id="ARBA00022448"/>
    </source>
</evidence>
<feature type="transmembrane region" description="Helical" evidence="7">
    <location>
        <begin position="277"/>
        <end position="298"/>
    </location>
</feature>
<reference evidence="9" key="1">
    <citation type="submission" date="2020-10" db="EMBL/GenBank/DDBJ databases">
        <title>Ca. Dormibacterota MAGs.</title>
        <authorList>
            <person name="Montgomery K."/>
        </authorList>
    </citation>
    <scope>NUCLEOTIDE SEQUENCE [LARGE SCALE GENOMIC DNA]</scope>
    <source>
        <strain evidence="9">SC8812_S17_10</strain>
    </source>
</reference>
<keyword evidence="3" id="KW-1003">Cell membrane</keyword>
<comment type="subcellular location">
    <subcellularLocation>
        <location evidence="1 7">Cell membrane</location>
        <topology evidence="1 7">Multi-pass membrane protein</topology>
    </subcellularLocation>
</comment>
<feature type="transmembrane region" description="Helical" evidence="7">
    <location>
        <begin position="126"/>
        <end position="152"/>
    </location>
</feature>
<sequence>MTISLARRLALRLLAVPVGAALASAVMFAALHLLPGDPVARETHQSPEQYRQALHALGLDQPLPVQYLRLMGSILNGDLARRLQPEATTTAELAFLAAVLALGLGVAVGAFAAANQGSWRDRAAIGSSLLVVSLPSFVWAAVLVLVFVTGVYTLSGGLFAYDLGPCCRPDQIWLPVLALGLPYVGYVARHTRAAMLEVARQDYVTTARAKGLRESAVMRRHMFRNAALVLVTVATPELTRLLVGSLVIEQVFAVPGLGHELIGSILSRSYDTAVGVLVYYSILIGLANLIVDLTYPLLDPRIRL</sequence>
<evidence type="ECO:0000256" key="3">
    <source>
        <dbReference type="ARBA" id="ARBA00022475"/>
    </source>
</evidence>
<comment type="caution">
    <text evidence="9">The sequence shown here is derived from an EMBL/GenBank/DDBJ whole genome shotgun (WGS) entry which is preliminary data.</text>
</comment>
<dbReference type="PANTHER" id="PTHR43163">
    <property type="entry name" value="DIPEPTIDE TRANSPORT SYSTEM PERMEASE PROTEIN DPPB-RELATED"/>
    <property type="match status" value="1"/>
</dbReference>
<comment type="similarity">
    <text evidence="7">Belongs to the binding-protein-dependent transport system permease family.</text>
</comment>
<dbReference type="Proteomes" id="UP000612893">
    <property type="component" value="Unassembled WGS sequence"/>
</dbReference>
<dbReference type="Gene3D" id="1.10.3720.10">
    <property type="entry name" value="MetI-like"/>
    <property type="match status" value="1"/>
</dbReference>
<dbReference type="SUPFAM" id="SSF161098">
    <property type="entry name" value="MetI-like"/>
    <property type="match status" value="1"/>
</dbReference>
<evidence type="ECO:0000313" key="9">
    <source>
        <dbReference type="EMBL" id="MBJ7599901.1"/>
    </source>
</evidence>
<feature type="transmembrane region" description="Helical" evidence="7">
    <location>
        <begin position="227"/>
        <end position="248"/>
    </location>
</feature>
<dbReference type="CDD" id="cd06261">
    <property type="entry name" value="TM_PBP2"/>
    <property type="match status" value="1"/>
</dbReference>
<feature type="transmembrane region" description="Helical" evidence="7">
    <location>
        <begin position="172"/>
        <end position="188"/>
    </location>
</feature>
<evidence type="ECO:0000259" key="8">
    <source>
        <dbReference type="PROSITE" id="PS50928"/>
    </source>
</evidence>
<dbReference type="EMBL" id="JAEKNR010000176">
    <property type="protein sequence ID" value="MBJ7599901.1"/>
    <property type="molecule type" value="Genomic_DNA"/>
</dbReference>
<feature type="transmembrane region" description="Helical" evidence="7">
    <location>
        <begin position="93"/>
        <end position="114"/>
    </location>
</feature>
<feature type="domain" description="ABC transmembrane type-1" evidence="8">
    <location>
        <begin position="87"/>
        <end position="295"/>
    </location>
</feature>
<evidence type="ECO:0000256" key="1">
    <source>
        <dbReference type="ARBA" id="ARBA00004651"/>
    </source>
</evidence>
<dbReference type="PROSITE" id="PS50928">
    <property type="entry name" value="ABC_TM1"/>
    <property type="match status" value="1"/>
</dbReference>
<evidence type="ECO:0000256" key="6">
    <source>
        <dbReference type="ARBA" id="ARBA00023136"/>
    </source>
</evidence>
<protein>
    <submittedName>
        <fullName evidence="9">ABC transporter permease</fullName>
    </submittedName>
</protein>